<sequence length="390" mass="44548">MARLARARISHERYNECLSVIALAVLCLCLGHDDLFVVMSSVGLLRLEEYHELVAATTLPGVASMPNFMDVIGGFDFWELTRFEKRHFRLLVELLELPEMIEIYRGGFGVTRIPIQLALVVTLWRLSCPTTLIRDRLFWGLSESKVCEIFNITIEAIHERWGYLVEELQHQAILPKIDVFCQAIWDRGAALDRCWGFIDGTIRAIARPWRMQRLWYNGWKRKHALKYQAVDTPDGMIRQLWGPMLGRRHDVAMLGESGLVQTLQQWFNDANGLPYYIYGNPAYQLSPWLMAPYKGVLTEAQEMFNTSMSSCRVTVEWGFGKIVALWPYVDYAKKQQVGLSACGLGKQYAVAGLLTNCHSCFYGNSTSKYFGVPTPTLRAYLAAARPENTR</sequence>
<protein>
    <recommendedName>
        <fullName evidence="3">DDE Tnp4 domain-containing protein</fullName>
    </recommendedName>
</protein>
<evidence type="ECO:0000256" key="2">
    <source>
        <dbReference type="ARBA" id="ARBA00022723"/>
    </source>
</evidence>
<dbReference type="EMBL" id="FN649752">
    <property type="protein sequence ID" value="CBJ27596.1"/>
    <property type="molecule type" value="Genomic_DNA"/>
</dbReference>
<dbReference type="STRING" id="2880.D7G6Q2"/>
<dbReference type="Proteomes" id="UP000002630">
    <property type="component" value="Linkage Group LG27"/>
</dbReference>
<proteinExistence type="predicted"/>
<dbReference type="InterPro" id="IPR027806">
    <property type="entry name" value="HARBI1_dom"/>
</dbReference>
<dbReference type="GO" id="GO:0046872">
    <property type="term" value="F:metal ion binding"/>
    <property type="evidence" value="ECO:0007669"/>
    <property type="project" value="UniProtKB-KW"/>
</dbReference>
<evidence type="ECO:0000259" key="3">
    <source>
        <dbReference type="Pfam" id="PF13359"/>
    </source>
</evidence>
<dbReference type="OMA" id="YERMATH"/>
<keyword evidence="2" id="KW-0479">Metal-binding</keyword>
<reference evidence="4 5" key="1">
    <citation type="journal article" date="2010" name="Nature">
        <title>The Ectocarpus genome and the independent evolution of multicellularity in brown algae.</title>
        <authorList>
            <person name="Cock J.M."/>
            <person name="Sterck L."/>
            <person name="Rouze P."/>
            <person name="Scornet D."/>
            <person name="Allen A.E."/>
            <person name="Amoutzias G."/>
            <person name="Anthouard V."/>
            <person name="Artiguenave F."/>
            <person name="Aury J.M."/>
            <person name="Badger J.H."/>
            <person name="Beszteri B."/>
            <person name="Billiau K."/>
            <person name="Bonnet E."/>
            <person name="Bothwell J.H."/>
            <person name="Bowler C."/>
            <person name="Boyen C."/>
            <person name="Brownlee C."/>
            <person name="Carrano C.J."/>
            <person name="Charrier B."/>
            <person name="Cho G.Y."/>
            <person name="Coelho S.M."/>
            <person name="Collen J."/>
            <person name="Corre E."/>
            <person name="Da Silva C."/>
            <person name="Delage L."/>
            <person name="Delaroque N."/>
            <person name="Dittami S.M."/>
            <person name="Doulbeau S."/>
            <person name="Elias M."/>
            <person name="Farnham G."/>
            <person name="Gachon C.M."/>
            <person name="Gschloessl B."/>
            <person name="Heesch S."/>
            <person name="Jabbari K."/>
            <person name="Jubin C."/>
            <person name="Kawai H."/>
            <person name="Kimura K."/>
            <person name="Kloareg B."/>
            <person name="Kupper F.C."/>
            <person name="Lang D."/>
            <person name="Le Bail A."/>
            <person name="Leblanc C."/>
            <person name="Lerouge P."/>
            <person name="Lohr M."/>
            <person name="Lopez P.J."/>
            <person name="Martens C."/>
            <person name="Maumus F."/>
            <person name="Michel G."/>
            <person name="Miranda-Saavedra D."/>
            <person name="Morales J."/>
            <person name="Moreau H."/>
            <person name="Motomura T."/>
            <person name="Nagasato C."/>
            <person name="Napoli C.A."/>
            <person name="Nelson D.R."/>
            <person name="Nyvall-Collen P."/>
            <person name="Peters A.F."/>
            <person name="Pommier C."/>
            <person name="Potin P."/>
            <person name="Poulain J."/>
            <person name="Quesneville H."/>
            <person name="Read B."/>
            <person name="Rensing S.A."/>
            <person name="Ritter A."/>
            <person name="Rousvoal S."/>
            <person name="Samanta M."/>
            <person name="Samson G."/>
            <person name="Schroeder D.C."/>
            <person name="Segurens B."/>
            <person name="Strittmatter M."/>
            <person name="Tonon T."/>
            <person name="Tregear J.W."/>
            <person name="Valentin K."/>
            <person name="von Dassow P."/>
            <person name="Yamagishi T."/>
            <person name="Van de Peer Y."/>
            <person name="Wincker P."/>
        </authorList>
    </citation>
    <scope>NUCLEOTIDE SEQUENCE [LARGE SCALE GENOMIC DNA]</scope>
    <source>
        <strain evidence="5">Ec32 / CCAP1310/4</strain>
    </source>
</reference>
<dbReference type="eggNOG" id="ENOG502RZYI">
    <property type="taxonomic scope" value="Eukaryota"/>
</dbReference>
<evidence type="ECO:0000256" key="1">
    <source>
        <dbReference type="ARBA" id="ARBA00001968"/>
    </source>
</evidence>
<dbReference type="Pfam" id="PF13359">
    <property type="entry name" value="DDE_Tnp_4"/>
    <property type="match status" value="1"/>
</dbReference>
<feature type="domain" description="DDE Tnp4" evidence="3">
    <location>
        <begin position="198"/>
        <end position="334"/>
    </location>
</feature>
<gene>
    <name evidence="4" type="ORF">Esi_0079_0003</name>
</gene>
<dbReference type="AlphaFoldDB" id="D7G6Q2"/>
<comment type="cofactor">
    <cofactor evidence="1">
        <name>a divalent metal cation</name>
        <dbReference type="ChEBI" id="CHEBI:60240"/>
    </cofactor>
</comment>
<organism evidence="4 5">
    <name type="scientific">Ectocarpus siliculosus</name>
    <name type="common">Brown alga</name>
    <name type="synonym">Conferva siliculosa</name>
    <dbReference type="NCBI Taxonomy" id="2880"/>
    <lineage>
        <taxon>Eukaryota</taxon>
        <taxon>Sar</taxon>
        <taxon>Stramenopiles</taxon>
        <taxon>Ochrophyta</taxon>
        <taxon>PX clade</taxon>
        <taxon>Phaeophyceae</taxon>
        <taxon>Ectocarpales</taxon>
        <taxon>Ectocarpaceae</taxon>
        <taxon>Ectocarpus</taxon>
    </lineage>
</organism>
<dbReference type="InParanoid" id="D7G6Q2"/>
<dbReference type="EMBL" id="FN649025">
    <property type="protein sequence ID" value="CBJ27596.1"/>
    <property type="molecule type" value="Genomic_DNA"/>
</dbReference>
<evidence type="ECO:0000313" key="5">
    <source>
        <dbReference type="Proteomes" id="UP000002630"/>
    </source>
</evidence>
<evidence type="ECO:0000313" key="4">
    <source>
        <dbReference type="EMBL" id="CBJ27596.1"/>
    </source>
</evidence>
<accession>D7G6Q2</accession>
<dbReference type="OrthoDB" id="164661at2759"/>
<name>D7G6Q2_ECTSI</name>
<keyword evidence="5" id="KW-1185">Reference proteome</keyword>